<evidence type="ECO:0000313" key="1">
    <source>
        <dbReference type="EMBL" id="KAH7903154.1"/>
    </source>
</evidence>
<dbReference type="EMBL" id="MU269169">
    <property type="protein sequence ID" value="KAH7903154.1"/>
    <property type="molecule type" value="Genomic_DNA"/>
</dbReference>
<sequence length="208" mass="23251">MVRPTIHKTPAAKLEASKAKRRNYYYREAINEGRRKHCAKRARAESVEEEDRSNVVEGGSDDDDELSDLSSLADCIATVTYAKDELLELVGSPRAFVSTVLQEFIATMYDTDVDSMEDDNSDGDLSVIEGAIASVETIHEKGHKGQARIYETWGVCAEWYAADEVCKGMRFVITMLEDLLCYAMLGASDLAEAHMLGELMYQKLDYNV</sequence>
<keyword evidence="2" id="KW-1185">Reference proteome</keyword>
<gene>
    <name evidence="1" type="ORF">BJ138DRAFT_1120663</name>
</gene>
<dbReference type="Proteomes" id="UP000790377">
    <property type="component" value="Unassembled WGS sequence"/>
</dbReference>
<organism evidence="1 2">
    <name type="scientific">Hygrophoropsis aurantiaca</name>
    <dbReference type="NCBI Taxonomy" id="72124"/>
    <lineage>
        <taxon>Eukaryota</taxon>
        <taxon>Fungi</taxon>
        <taxon>Dikarya</taxon>
        <taxon>Basidiomycota</taxon>
        <taxon>Agaricomycotina</taxon>
        <taxon>Agaricomycetes</taxon>
        <taxon>Agaricomycetidae</taxon>
        <taxon>Boletales</taxon>
        <taxon>Coniophorineae</taxon>
        <taxon>Hygrophoropsidaceae</taxon>
        <taxon>Hygrophoropsis</taxon>
    </lineage>
</organism>
<accession>A0ACB7ZR34</accession>
<reference evidence="1" key="1">
    <citation type="journal article" date="2021" name="New Phytol.">
        <title>Evolutionary innovations through gain and loss of genes in the ectomycorrhizal Boletales.</title>
        <authorList>
            <person name="Wu G."/>
            <person name="Miyauchi S."/>
            <person name="Morin E."/>
            <person name="Kuo A."/>
            <person name="Drula E."/>
            <person name="Varga T."/>
            <person name="Kohler A."/>
            <person name="Feng B."/>
            <person name="Cao Y."/>
            <person name="Lipzen A."/>
            <person name="Daum C."/>
            <person name="Hundley H."/>
            <person name="Pangilinan J."/>
            <person name="Johnson J."/>
            <person name="Barry K."/>
            <person name="LaButti K."/>
            <person name="Ng V."/>
            <person name="Ahrendt S."/>
            <person name="Min B."/>
            <person name="Choi I.G."/>
            <person name="Park H."/>
            <person name="Plett J.M."/>
            <person name="Magnuson J."/>
            <person name="Spatafora J.W."/>
            <person name="Nagy L.G."/>
            <person name="Henrissat B."/>
            <person name="Grigoriev I.V."/>
            <person name="Yang Z.L."/>
            <person name="Xu J."/>
            <person name="Martin F.M."/>
        </authorList>
    </citation>
    <scope>NUCLEOTIDE SEQUENCE</scope>
    <source>
        <strain evidence="1">ATCC 28755</strain>
    </source>
</reference>
<evidence type="ECO:0000313" key="2">
    <source>
        <dbReference type="Proteomes" id="UP000790377"/>
    </source>
</evidence>
<name>A0ACB7ZR34_9AGAM</name>
<protein>
    <submittedName>
        <fullName evidence="1">Uncharacterized protein</fullName>
    </submittedName>
</protein>
<proteinExistence type="predicted"/>
<comment type="caution">
    <text evidence="1">The sequence shown here is derived from an EMBL/GenBank/DDBJ whole genome shotgun (WGS) entry which is preliminary data.</text>
</comment>